<dbReference type="InterPro" id="IPR001647">
    <property type="entry name" value="HTH_TetR"/>
</dbReference>
<evidence type="ECO:0000259" key="4">
    <source>
        <dbReference type="PROSITE" id="PS50977"/>
    </source>
</evidence>
<dbReference type="Proteomes" id="UP000662747">
    <property type="component" value="Chromosome"/>
</dbReference>
<dbReference type="Gene3D" id="1.10.357.10">
    <property type="entry name" value="Tetracycline Repressor, domain 2"/>
    <property type="match status" value="1"/>
</dbReference>
<evidence type="ECO:0000313" key="6">
    <source>
        <dbReference type="Proteomes" id="UP000662747"/>
    </source>
</evidence>
<dbReference type="PANTHER" id="PTHR30055">
    <property type="entry name" value="HTH-TYPE TRANSCRIPTIONAL REGULATOR RUTR"/>
    <property type="match status" value="1"/>
</dbReference>
<sequence>MFGLPWFDLIVAPVRVKTEEGTRDRLLRAAAGLVREQGPEALTVEAVARRAFVGPGALRYHFGGKRGLLRALEERRVFQAPSSPHSLARPSSAPRWGRTTQKR</sequence>
<dbReference type="PRINTS" id="PR00455">
    <property type="entry name" value="HTHTETR"/>
</dbReference>
<reference evidence="5 6" key="1">
    <citation type="submission" date="2021-02" db="EMBL/GenBank/DDBJ databases">
        <title>De Novo genome assembly of isolated myxobacteria.</title>
        <authorList>
            <person name="Stevens D.C."/>
        </authorList>
    </citation>
    <scope>NUCLEOTIDE SEQUENCE [LARGE SCALE GENOMIC DNA]</scope>
    <source>
        <strain evidence="6">SCPEA02</strain>
    </source>
</reference>
<dbReference type="PROSITE" id="PS50977">
    <property type="entry name" value="HTH_TETR_2"/>
    <property type="match status" value="1"/>
</dbReference>
<dbReference type="Pfam" id="PF00440">
    <property type="entry name" value="TetR_N"/>
    <property type="match status" value="1"/>
</dbReference>
<accession>A0ABX7NMG0</accession>
<protein>
    <submittedName>
        <fullName evidence="5">Helix-turn-helix transcriptional regulator</fullName>
    </submittedName>
</protein>
<feature type="domain" description="HTH tetR-type" evidence="4">
    <location>
        <begin position="20"/>
        <end position="80"/>
    </location>
</feature>
<dbReference type="InterPro" id="IPR009057">
    <property type="entry name" value="Homeodomain-like_sf"/>
</dbReference>
<keyword evidence="6" id="KW-1185">Reference proteome</keyword>
<dbReference type="SUPFAM" id="SSF46689">
    <property type="entry name" value="Homeodomain-like"/>
    <property type="match status" value="1"/>
</dbReference>
<dbReference type="RefSeq" id="WP_206721123.1">
    <property type="nucleotide sequence ID" value="NZ_CP071090.1"/>
</dbReference>
<dbReference type="InterPro" id="IPR023772">
    <property type="entry name" value="DNA-bd_HTH_TetR-type_CS"/>
</dbReference>
<proteinExistence type="predicted"/>
<feature type="DNA-binding region" description="H-T-H motif" evidence="2">
    <location>
        <begin position="43"/>
        <end position="62"/>
    </location>
</feature>
<dbReference type="PROSITE" id="PS01081">
    <property type="entry name" value="HTH_TETR_1"/>
    <property type="match status" value="1"/>
</dbReference>
<dbReference type="EMBL" id="CP071090">
    <property type="protein sequence ID" value="QSQ19539.1"/>
    <property type="molecule type" value="Genomic_DNA"/>
</dbReference>
<evidence type="ECO:0000256" key="3">
    <source>
        <dbReference type="SAM" id="MobiDB-lite"/>
    </source>
</evidence>
<feature type="region of interest" description="Disordered" evidence="3">
    <location>
        <begin position="79"/>
        <end position="103"/>
    </location>
</feature>
<name>A0ABX7NMG0_9BACT</name>
<organism evidence="5 6">
    <name type="scientific">Pyxidicoccus parkwayensis</name>
    <dbReference type="NCBI Taxonomy" id="2813578"/>
    <lineage>
        <taxon>Bacteria</taxon>
        <taxon>Pseudomonadati</taxon>
        <taxon>Myxococcota</taxon>
        <taxon>Myxococcia</taxon>
        <taxon>Myxococcales</taxon>
        <taxon>Cystobacterineae</taxon>
        <taxon>Myxococcaceae</taxon>
        <taxon>Pyxidicoccus</taxon>
    </lineage>
</organism>
<dbReference type="PANTHER" id="PTHR30055:SF209">
    <property type="entry name" value="POSSIBLE TRANSCRIPTIONAL REGULATORY PROTEIN (PROBABLY TETR-FAMILY)"/>
    <property type="match status" value="1"/>
</dbReference>
<keyword evidence="1 2" id="KW-0238">DNA-binding</keyword>
<gene>
    <name evidence="5" type="ORF">JY651_30015</name>
</gene>
<evidence type="ECO:0000256" key="1">
    <source>
        <dbReference type="ARBA" id="ARBA00023125"/>
    </source>
</evidence>
<evidence type="ECO:0000313" key="5">
    <source>
        <dbReference type="EMBL" id="QSQ19539.1"/>
    </source>
</evidence>
<dbReference type="InterPro" id="IPR050109">
    <property type="entry name" value="HTH-type_TetR-like_transc_reg"/>
</dbReference>
<evidence type="ECO:0000256" key="2">
    <source>
        <dbReference type="PROSITE-ProRule" id="PRU00335"/>
    </source>
</evidence>